<dbReference type="OrthoDB" id="9804841at2"/>
<gene>
    <name evidence="11" type="ORF">XM47_14505</name>
</gene>
<comment type="function">
    <text evidence="1">Exerts its effect at some terminal stage of cytochrome c oxidase synthesis, probably by being involved in the insertion of the copper B into subunit I.</text>
</comment>
<evidence type="ECO:0000256" key="2">
    <source>
        <dbReference type="ARBA" id="ARBA00004382"/>
    </source>
</evidence>
<dbReference type="NCBIfam" id="NF003465">
    <property type="entry name" value="PRK05089.1"/>
    <property type="match status" value="1"/>
</dbReference>
<dbReference type="Pfam" id="PF04442">
    <property type="entry name" value="CtaG_Cox11"/>
    <property type="match status" value="1"/>
</dbReference>
<dbReference type="Gene3D" id="2.60.370.10">
    <property type="entry name" value="Ctag/Cox11"/>
    <property type="match status" value="1"/>
</dbReference>
<evidence type="ECO:0000256" key="5">
    <source>
        <dbReference type="ARBA" id="ARBA00022692"/>
    </source>
</evidence>
<evidence type="ECO:0000256" key="1">
    <source>
        <dbReference type="ARBA" id="ARBA00004007"/>
    </source>
</evidence>
<keyword evidence="9 10" id="KW-0472">Membrane</keyword>
<evidence type="ECO:0000313" key="12">
    <source>
        <dbReference type="Proteomes" id="UP000037600"/>
    </source>
</evidence>
<dbReference type="Proteomes" id="UP000037600">
    <property type="component" value="Unassembled WGS sequence"/>
</dbReference>
<dbReference type="EMBL" id="LAZL01000025">
    <property type="protein sequence ID" value="KMT64389.1"/>
    <property type="molecule type" value="Genomic_DNA"/>
</dbReference>
<dbReference type="PANTHER" id="PTHR21320">
    <property type="entry name" value="CYTOCHROME C OXIDASE ASSEMBLY PROTEIN COX11-RELATED"/>
    <property type="match status" value="1"/>
</dbReference>
<dbReference type="PIRSF" id="PIRSF005413">
    <property type="entry name" value="COX11"/>
    <property type="match status" value="1"/>
</dbReference>
<keyword evidence="5 10" id="KW-0812">Transmembrane</keyword>
<dbReference type="AlphaFoldDB" id="A0A0J8GSX7"/>
<dbReference type="InterPro" id="IPR007533">
    <property type="entry name" value="Cyt_c_oxidase_assmbl_CtaG"/>
</dbReference>
<evidence type="ECO:0000256" key="9">
    <source>
        <dbReference type="ARBA" id="ARBA00023136"/>
    </source>
</evidence>
<keyword evidence="6" id="KW-0735">Signal-anchor</keyword>
<evidence type="ECO:0000256" key="4">
    <source>
        <dbReference type="ARBA" id="ARBA00015384"/>
    </source>
</evidence>
<dbReference type="GO" id="GO:0005507">
    <property type="term" value="F:copper ion binding"/>
    <property type="evidence" value="ECO:0007669"/>
    <property type="project" value="InterPro"/>
</dbReference>
<evidence type="ECO:0000256" key="8">
    <source>
        <dbReference type="ARBA" id="ARBA00023008"/>
    </source>
</evidence>
<reference evidence="11 12" key="1">
    <citation type="submission" date="2015-04" db="EMBL/GenBank/DDBJ databases">
        <title>Draft Genome Sequence of the Novel Agar-Digesting Marine Bacterium Q1.</title>
        <authorList>
            <person name="Li Y."/>
            <person name="Li D."/>
            <person name="Chen G."/>
            <person name="Du Z."/>
        </authorList>
    </citation>
    <scope>NUCLEOTIDE SEQUENCE [LARGE SCALE GENOMIC DNA]</scope>
    <source>
        <strain evidence="11 12">Q1</strain>
    </source>
</reference>
<evidence type="ECO:0000313" key="11">
    <source>
        <dbReference type="EMBL" id="KMT64389.1"/>
    </source>
</evidence>
<comment type="subcellular location">
    <subcellularLocation>
        <location evidence="2">Cell inner membrane</location>
        <topology evidence="2">Single-pass type II membrane protein</topology>
        <orientation evidence="2">Periplasmic side</orientation>
    </subcellularLocation>
</comment>
<comment type="caution">
    <text evidence="11">The sequence shown here is derived from an EMBL/GenBank/DDBJ whole genome shotgun (WGS) entry which is preliminary data.</text>
</comment>
<dbReference type="STRING" id="1513271.XM47_14505"/>
<dbReference type="PANTHER" id="PTHR21320:SF3">
    <property type="entry name" value="CYTOCHROME C OXIDASE ASSEMBLY PROTEIN COX11, MITOCHONDRIAL-RELATED"/>
    <property type="match status" value="1"/>
</dbReference>
<organism evidence="11 12">
    <name type="scientific">Catenovulum maritimum</name>
    <dbReference type="NCBI Taxonomy" id="1513271"/>
    <lineage>
        <taxon>Bacteria</taxon>
        <taxon>Pseudomonadati</taxon>
        <taxon>Pseudomonadota</taxon>
        <taxon>Gammaproteobacteria</taxon>
        <taxon>Alteromonadales</taxon>
        <taxon>Alteromonadaceae</taxon>
        <taxon>Catenovulum</taxon>
    </lineage>
</organism>
<keyword evidence="7 10" id="KW-1133">Transmembrane helix</keyword>
<keyword evidence="8" id="KW-0186">Copper</keyword>
<comment type="similarity">
    <text evidence="3">Belongs to the COX11/CtaG family.</text>
</comment>
<evidence type="ECO:0000256" key="7">
    <source>
        <dbReference type="ARBA" id="ARBA00022989"/>
    </source>
</evidence>
<dbReference type="PATRIC" id="fig|1513271.3.peg.2985"/>
<dbReference type="SUPFAM" id="SSF110111">
    <property type="entry name" value="Ctag/Cox11"/>
    <property type="match status" value="1"/>
</dbReference>
<evidence type="ECO:0000256" key="3">
    <source>
        <dbReference type="ARBA" id="ARBA00009620"/>
    </source>
</evidence>
<sequence length="190" mass="21203">MTEPNTSNAVLVKKLVLAVVCMFGFGFALVPLYDVFCDLTGINGRQINRVDASQTQLIDKSRLVKVEFATFTGQLSGWRFEAVEPFVSVNPGQMKAVKFRLVNLNKDTANIQAIPSVSPGTAGLYLNKLECFCFEQQLINPSSETEFVMQFFIDTALPKNIKVMTLAYTLFEVENQAVVYPAQEQNNDRS</sequence>
<name>A0A0J8GSX7_9ALTE</name>
<protein>
    <recommendedName>
        <fullName evidence="4">Cytochrome c oxidase assembly protein CtaG</fullName>
    </recommendedName>
</protein>
<feature type="transmembrane region" description="Helical" evidence="10">
    <location>
        <begin position="15"/>
        <end position="36"/>
    </location>
</feature>
<dbReference type="InterPro" id="IPR023471">
    <property type="entry name" value="CtaG/Cox11_dom_sf"/>
</dbReference>
<accession>A0A0J8GSX7</accession>
<evidence type="ECO:0000256" key="10">
    <source>
        <dbReference type="SAM" id="Phobius"/>
    </source>
</evidence>
<keyword evidence="12" id="KW-1185">Reference proteome</keyword>
<evidence type="ECO:0000256" key="6">
    <source>
        <dbReference type="ARBA" id="ARBA00022968"/>
    </source>
</evidence>
<dbReference type="RefSeq" id="WP_048694005.1">
    <property type="nucleotide sequence ID" value="NZ_KQ130498.1"/>
</dbReference>
<proteinExistence type="inferred from homology"/>
<dbReference type="GO" id="GO:0005886">
    <property type="term" value="C:plasma membrane"/>
    <property type="evidence" value="ECO:0007669"/>
    <property type="project" value="UniProtKB-SubCell"/>
</dbReference>